<evidence type="ECO:0000256" key="1">
    <source>
        <dbReference type="ARBA" id="ARBA00004651"/>
    </source>
</evidence>
<evidence type="ECO:0000256" key="3">
    <source>
        <dbReference type="ARBA" id="ARBA00022475"/>
    </source>
</evidence>
<gene>
    <name evidence="15" type="ORF">BRSU_1073</name>
</gene>
<evidence type="ECO:0000256" key="12">
    <source>
        <dbReference type="SAM" id="Phobius"/>
    </source>
</evidence>
<keyword evidence="6 10" id="KW-1133">Transmembrane helix</keyword>
<evidence type="ECO:0000256" key="9">
    <source>
        <dbReference type="PROSITE-ProRule" id="PRU00703"/>
    </source>
</evidence>
<keyword evidence="5" id="KW-0677">Repeat</keyword>
<dbReference type="EMBL" id="CVLB01000001">
    <property type="protein sequence ID" value="CRF32867.1"/>
    <property type="molecule type" value="Genomic_DNA"/>
</dbReference>
<feature type="transmembrane region" description="Helical" evidence="12">
    <location>
        <begin position="63"/>
        <end position="86"/>
    </location>
</feature>
<reference evidence="16" key="1">
    <citation type="submission" date="2015-04" db="EMBL/GenBank/DDBJ databases">
        <authorList>
            <person name="Mushtaq Mamoona"/>
        </authorList>
    </citation>
    <scope>NUCLEOTIDE SEQUENCE [LARGE SCALE GENOMIC DNA]</scope>
    <source>
        <strain evidence="16">AN4859/03</strain>
    </source>
</reference>
<comment type="subcellular location">
    <subcellularLocation>
        <location evidence="1">Cell membrane</location>
        <topology evidence="1">Multi-pass membrane protein</topology>
    </subcellularLocation>
</comment>
<dbReference type="SUPFAM" id="SSF56176">
    <property type="entry name" value="FAD-binding/transporter-associated domain-like"/>
    <property type="match status" value="1"/>
</dbReference>
<keyword evidence="3" id="KW-1003">Cell membrane</keyword>
<dbReference type="InterPro" id="IPR005170">
    <property type="entry name" value="Transptr-assoc_dom"/>
</dbReference>
<dbReference type="Pfam" id="PF01595">
    <property type="entry name" value="CNNM"/>
    <property type="match status" value="1"/>
</dbReference>
<evidence type="ECO:0000313" key="16">
    <source>
        <dbReference type="Proteomes" id="UP000043763"/>
    </source>
</evidence>
<dbReference type="Pfam" id="PF03471">
    <property type="entry name" value="CorC_HlyC"/>
    <property type="match status" value="1"/>
</dbReference>
<dbReference type="OrthoDB" id="9798188at2"/>
<evidence type="ECO:0000259" key="14">
    <source>
        <dbReference type="PROSITE" id="PS51846"/>
    </source>
</evidence>
<dbReference type="InterPro" id="IPR044751">
    <property type="entry name" value="Ion_transp-like_CBS"/>
</dbReference>
<dbReference type="InterPro" id="IPR002550">
    <property type="entry name" value="CNNM"/>
</dbReference>
<dbReference type="SMART" id="SM01091">
    <property type="entry name" value="CorC_HlyC"/>
    <property type="match status" value="1"/>
</dbReference>
<feature type="transmembrane region" description="Helical" evidence="12">
    <location>
        <begin position="98"/>
        <end position="119"/>
    </location>
</feature>
<keyword evidence="8 10" id="KW-0472">Membrane</keyword>
<dbReference type="PROSITE" id="PS51846">
    <property type="entry name" value="CNNM"/>
    <property type="match status" value="1"/>
</dbReference>
<evidence type="ECO:0000256" key="2">
    <source>
        <dbReference type="ARBA" id="ARBA00006337"/>
    </source>
</evidence>
<dbReference type="InterPro" id="IPR036318">
    <property type="entry name" value="FAD-bd_PCMH-like_sf"/>
</dbReference>
<dbReference type="InterPro" id="IPR046342">
    <property type="entry name" value="CBS_dom_sf"/>
</dbReference>
<keyword evidence="16" id="KW-1185">Reference proteome</keyword>
<dbReference type="GO" id="GO:0050660">
    <property type="term" value="F:flavin adenine dinucleotide binding"/>
    <property type="evidence" value="ECO:0007669"/>
    <property type="project" value="InterPro"/>
</dbReference>
<evidence type="ECO:0000256" key="7">
    <source>
        <dbReference type="ARBA" id="ARBA00023122"/>
    </source>
</evidence>
<name>A0A0G4K655_9SPIR</name>
<dbReference type="CDD" id="cd04590">
    <property type="entry name" value="CBS_pair_CorC_HlyC_assoc"/>
    <property type="match status" value="1"/>
</dbReference>
<dbReference type="PROSITE" id="PS51371">
    <property type="entry name" value="CBS"/>
    <property type="match status" value="2"/>
</dbReference>
<feature type="transmembrane region" description="Helical" evidence="12">
    <location>
        <begin position="131"/>
        <end position="153"/>
    </location>
</feature>
<sequence length="463" mass="53309">MEILLVYLFEIFIIIILIMLSALFSGSETAYTSIDDVTLMRLVREKKIKEEDKKYWEKSSSMIPTLLVGNNIVNISASSIITVFAVRLADILPHVSTNVMVTISTATITILIIIFGEILPKVLMRVNAEKVMPYLLYFMKFCHFIFKPITFLMDKVTTFIMNYFVPKKLRNAEKRSALSSMDDITTIIHLGHKEGIIKESTHELLTGVIDFRNKTVEEIMTPRVDMVCIEAETDVNEIIKLTVESGLSRFPVYEETVDHIIGIFHTRALFKEYVKGGGKMNKIKKKAIDYIMLPYFVPETKTISSLFNDMQKKKLQMVITIDEYGGTAGLVTMEDIIEEIMGDIEDESDKREADVIRFKGKRIIINGNAPIEDVNKTLKLELEHEEYQTIAGYVIDMLDHIPETNERFILKGYRVRIMKVEDRRIVEMEFTPLKYTRTNESDNSDMMPDTSDLEKNDLEILNE</sequence>
<dbReference type="SUPFAM" id="SSF54631">
    <property type="entry name" value="CBS-domain pair"/>
    <property type="match status" value="1"/>
</dbReference>
<dbReference type="Pfam" id="PF00571">
    <property type="entry name" value="CBS"/>
    <property type="match status" value="2"/>
</dbReference>
<organism evidence="15 16">
    <name type="scientific">Brachyspira suanatina</name>
    <dbReference type="NCBI Taxonomy" id="381802"/>
    <lineage>
        <taxon>Bacteria</taxon>
        <taxon>Pseudomonadati</taxon>
        <taxon>Spirochaetota</taxon>
        <taxon>Spirochaetia</taxon>
        <taxon>Brachyspirales</taxon>
        <taxon>Brachyspiraceae</taxon>
        <taxon>Brachyspira</taxon>
    </lineage>
</organism>
<dbReference type="Gene3D" id="3.10.580.10">
    <property type="entry name" value="CBS-domain"/>
    <property type="match status" value="1"/>
</dbReference>
<evidence type="ECO:0000256" key="4">
    <source>
        <dbReference type="ARBA" id="ARBA00022692"/>
    </source>
</evidence>
<feature type="domain" description="CBS" evidence="13">
    <location>
        <begin position="290"/>
        <end position="347"/>
    </location>
</feature>
<evidence type="ECO:0000256" key="11">
    <source>
        <dbReference type="SAM" id="MobiDB-lite"/>
    </source>
</evidence>
<dbReference type="Proteomes" id="UP000043763">
    <property type="component" value="Unassembled WGS sequence"/>
</dbReference>
<evidence type="ECO:0000259" key="13">
    <source>
        <dbReference type="PROSITE" id="PS51371"/>
    </source>
</evidence>
<keyword evidence="7 9" id="KW-0129">CBS domain</keyword>
<dbReference type="AlphaFoldDB" id="A0A0G4K655"/>
<dbReference type="PANTHER" id="PTHR22777">
    <property type="entry name" value="HEMOLYSIN-RELATED"/>
    <property type="match status" value="1"/>
</dbReference>
<keyword evidence="4 10" id="KW-0812">Transmembrane</keyword>
<evidence type="ECO:0000313" key="15">
    <source>
        <dbReference type="EMBL" id="CRF32867.1"/>
    </source>
</evidence>
<feature type="region of interest" description="Disordered" evidence="11">
    <location>
        <begin position="437"/>
        <end position="463"/>
    </location>
</feature>
<protein>
    <submittedName>
        <fullName evidence="15">Hemolysin activation protein</fullName>
    </submittedName>
</protein>
<dbReference type="FunFam" id="3.10.580.10:FF:000002">
    <property type="entry name" value="Magnesium/cobalt efflux protein CorC"/>
    <property type="match status" value="1"/>
</dbReference>
<dbReference type="GO" id="GO:0005886">
    <property type="term" value="C:plasma membrane"/>
    <property type="evidence" value="ECO:0007669"/>
    <property type="project" value="UniProtKB-SubCell"/>
</dbReference>
<feature type="compositionally biased region" description="Basic and acidic residues" evidence="11">
    <location>
        <begin position="452"/>
        <end position="463"/>
    </location>
</feature>
<evidence type="ECO:0000256" key="6">
    <source>
        <dbReference type="ARBA" id="ARBA00022989"/>
    </source>
</evidence>
<proteinExistence type="inferred from homology"/>
<comment type="similarity">
    <text evidence="2">Belongs to the UPF0053 family.</text>
</comment>
<dbReference type="Gene3D" id="3.30.465.10">
    <property type="match status" value="1"/>
</dbReference>
<evidence type="ECO:0000256" key="8">
    <source>
        <dbReference type="ARBA" id="ARBA00023136"/>
    </source>
</evidence>
<dbReference type="InterPro" id="IPR000644">
    <property type="entry name" value="CBS_dom"/>
</dbReference>
<feature type="domain" description="CBS" evidence="13">
    <location>
        <begin position="220"/>
        <end position="280"/>
    </location>
</feature>
<dbReference type="RefSeq" id="WP_048594242.1">
    <property type="nucleotide sequence ID" value="NZ_CVLB01000001.1"/>
</dbReference>
<evidence type="ECO:0000256" key="5">
    <source>
        <dbReference type="ARBA" id="ARBA00022737"/>
    </source>
</evidence>
<dbReference type="PANTHER" id="PTHR22777:SF32">
    <property type="entry name" value="UPF0053 INNER MEMBRANE PROTEIN YFJD"/>
    <property type="match status" value="1"/>
</dbReference>
<feature type="transmembrane region" description="Helical" evidence="12">
    <location>
        <begin position="6"/>
        <end position="24"/>
    </location>
</feature>
<accession>A0A0G4K655</accession>
<dbReference type="InterPro" id="IPR016169">
    <property type="entry name" value="FAD-bd_PCMH_sub2"/>
</dbReference>
<evidence type="ECO:0000256" key="10">
    <source>
        <dbReference type="PROSITE-ProRule" id="PRU01193"/>
    </source>
</evidence>
<feature type="domain" description="CNNM transmembrane" evidence="14">
    <location>
        <begin position="3"/>
        <end position="201"/>
    </location>
</feature>